<accession>A0A3N4L4B3</accession>
<name>A0A3N4L4B3_9PEZI</name>
<organism evidence="1 2">
    <name type="scientific">Morchella conica CCBAS932</name>
    <dbReference type="NCBI Taxonomy" id="1392247"/>
    <lineage>
        <taxon>Eukaryota</taxon>
        <taxon>Fungi</taxon>
        <taxon>Dikarya</taxon>
        <taxon>Ascomycota</taxon>
        <taxon>Pezizomycotina</taxon>
        <taxon>Pezizomycetes</taxon>
        <taxon>Pezizales</taxon>
        <taxon>Morchellaceae</taxon>
        <taxon>Morchella</taxon>
    </lineage>
</organism>
<evidence type="ECO:0000313" key="2">
    <source>
        <dbReference type="Proteomes" id="UP000277580"/>
    </source>
</evidence>
<protein>
    <submittedName>
        <fullName evidence="1">Uncharacterized protein</fullName>
    </submittedName>
</protein>
<dbReference type="InParanoid" id="A0A3N4L4B3"/>
<dbReference type="Proteomes" id="UP000277580">
    <property type="component" value="Unassembled WGS sequence"/>
</dbReference>
<keyword evidence="2" id="KW-1185">Reference proteome</keyword>
<evidence type="ECO:0000313" key="1">
    <source>
        <dbReference type="EMBL" id="RPB17396.1"/>
    </source>
</evidence>
<gene>
    <name evidence="1" type="ORF">P167DRAFT_569854</name>
</gene>
<reference evidence="1 2" key="1">
    <citation type="journal article" date="2018" name="Nat. Ecol. Evol.">
        <title>Pezizomycetes genomes reveal the molecular basis of ectomycorrhizal truffle lifestyle.</title>
        <authorList>
            <person name="Murat C."/>
            <person name="Payen T."/>
            <person name="Noel B."/>
            <person name="Kuo A."/>
            <person name="Morin E."/>
            <person name="Chen J."/>
            <person name="Kohler A."/>
            <person name="Krizsan K."/>
            <person name="Balestrini R."/>
            <person name="Da Silva C."/>
            <person name="Montanini B."/>
            <person name="Hainaut M."/>
            <person name="Levati E."/>
            <person name="Barry K.W."/>
            <person name="Belfiori B."/>
            <person name="Cichocki N."/>
            <person name="Clum A."/>
            <person name="Dockter R.B."/>
            <person name="Fauchery L."/>
            <person name="Guy J."/>
            <person name="Iotti M."/>
            <person name="Le Tacon F."/>
            <person name="Lindquist E.A."/>
            <person name="Lipzen A."/>
            <person name="Malagnac F."/>
            <person name="Mello A."/>
            <person name="Molinier V."/>
            <person name="Miyauchi S."/>
            <person name="Poulain J."/>
            <person name="Riccioni C."/>
            <person name="Rubini A."/>
            <person name="Sitrit Y."/>
            <person name="Splivallo R."/>
            <person name="Traeger S."/>
            <person name="Wang M."/>
            <person name="Zifcakova L."/>
            <person name="Wipf D."/>
            <person name="Zambonelli A."/>
            <person name="Paolocci F."/>
            <person name="Nowrousian M."/>
            <person name="Ottonello S."/>
            <person name="Baldrian P."/>
            <person name="Spatafora J.W."/>
            <person name="Henrissat B."/>
            <person name="Nagy L.G."/>
            <person name="Aury J.M."/>
            <person name="Wincker P."/>
            <person name="Grigoriev I.V."/>
            <person name="Bonfante P."/>
            <person name="Martin F.M."/>
        </authorList>
    </citation>
    <scope>NUCLEOTIDE SEQUENCE [LARGE SCALE GENOMIC DNA]</scope>
    <source>
        <strain evidence="1 2">CCBAS932</strain>
    </source>
</reference>
<dbReference type="EMBL" id="ML119106">
    <property type="protein sequence ID" value="RPB17396.1"/>
    <property type="molecule type" value="Genomic_DNA"/>
</dbReference>
<dbReference type="AlphaFoldDB" id="A0A3N4L4B3"/>
<sequence>MSVYGSVVDAFDAAPAMYVAPSALPSRDSGTLAVDGEYTKPFTGSLWGTELLFYRGSYLNITGKGYFQVRWEVAWFNTYGALVPPTWTGLTEKLFHVASGGGRRMDDAMILRLIPTQPGWGP</sequence>
<dbReference type="OrthoDB" id="4663713at2759"/>
<proteinExistence type="predicted"/>